<dbReference type="Proteomes" id="UP001320831">
    <property type="component" value="Unassembled WGS sequence"/>
</dbReference>
<evidence type="ECO:0000313" key="4">
    <source>
        <dbReference type="Proteomes" id="UP001320831"/>
    </source>
</evidence>
<keyword evidence="4" id="KW-1185">Reference proteome</keyword>
<feature type="chain" id="PRO_5047018733" description="Lipoprotein" evidence="2">
    <location>
        <begin position="19"/>
        <end position="49"/>
    </location>
</feature>
<dbReference type="EMBL" id="JAOCZP010000003">
    <property type="protein sequence ID" value="MCT7375840.1"/>
    <property type="molecule type" value="Genomic_DNA"/>
</dbReference>
<reference evidence="3 4" key="1">
    <citation type="submission" date="2022-09" db="EMBL/GenBank/DDBJ databases">
        <title>Chelativorans salina sp. nov., a novel slightly halophilic bacterium isolated from a saline lake sediment enrichment.</title>
        <authorList>
            <person name="Gao L."/>
            <person name="Fang B.-Z."/>
            <person name="Li W.-J."/>
        </authorList>
    </citation>
    <scope>NUCLEOTIDE SEQUENCE [LARGE SCALE GENOMIC DNA]</scope>
    <source>
        <strain evidence="3 4">EGI FJ00035</strain>
    </source>
</reference>
<name>A0ABT2LMR6_9HYPH</name>
<dbReference type="RefSeq" id="WP_260903084.1">
    <property type="nucleotide sequence ID" value="NZ_JAOCZP010000003.1"/>
</dbReference>
<feature type="signal peptide" evidence="2">
    <location>
        <begin position="1"/>
        <end position="18"/>
    </location>
</feature>
<feature type="compositionally biased region" description="Low complexity" evidence="1">
    <location>
        <begin position="32"/>
        <end position="49"/>
    </location>
</feature>
<evidence type="ECO:0000256" key="2">
    <source>
        <dbReference type="SAM" id="SignalP"/>
    </source>
</evidence>
<organism evidence="3 4">
    <name type="scientific">Chelativorans salis</name>
    <dbReference type="NCBI Taxonomy" id="2978478"/>
    <lineage>
        <taxon>Bacteria</taxon>
        <taxon>Pseudomonadati</taxon>
        <taxon>Pseudomonadota</taxon>
        <taxon>Alphaproteobacteria</taxon>
        <taxon>Hyphomicrobiales</taxon>
        <taxon>Phyllobacteriaceae</taxon>
        <taxon>Chelativorans</taxon>
    </lineage>
</organism>
<dbReference type="PROSITE" id="PS51257">
    <property type="entry name" value="PROKAR_LIPOPROTEIN"/>
    <property type="match status" value="1"/>
</dbReference>
<evidence type="ECO:0008006" key="5">
    <source>
        <dbReference type="Google" id="ProtNLM"/>
    </source>
</evidence>
<protein>
    <recommendedName>
        <fullName evidence="5">Lipoprotein</fullName>
    </recommendedName>
</protein>
<evidence type="ECO:0000256" key="1">
    <source>
        <dbReference type="SAM" id="MobiDB-lite"/>
    </source>
</evidence>
<keyword evidence="2" id="KW-0732">Signal</keyword>
<sequence>MLKILLSMASAAALFALAACDGGDTAPEGDAATEQTTTTPAEEPAEPAQ</sequence>
<evidence type="ECO:0000313" key="3">
    <source>
        <dbReference type="EMBL" id="MCT7375840.1"/>
    </source>
</evidence>
<accession>A0ABT2LMR6</accession>
<comment type="caution">
    <text evidence="3">The sequence shown here is derived from an EMBL/GenBank/DDBJ whole genome shotgun (WGS) entry which is preliminary data.</text>
</comment>
<feature type="region of interest" description="Disordered" evidence="1">
    <location>
        <begin position="22"/>
        <end position="49"/>
    </location>
</feature>
<proteinExistence type="predicted"/>
<gene>
    <name evidence="3" type="ORF">N5A92_12440</name>
</gene>